<dbReference type="STRING" id="1423804.FD14_GL001071"/>
<proteinExistence type="predicted"/>
<reference evidence="2 3" key="1">
    <citation type="journal article" date="2015" name="Genome Announc.">
        <title>Expanding the biotechnology potential of lactobacilli through comparative genomics of 213 strains and associated genera.</title>
        <authorList>
            <person name="Sun Z."/>
            <person name="Harris H.M."/>
            <person name="McCann A."/>
            <person name="Guo C."/>
            <person name="Argimon S."/>
            <person name="Zhang W."/>
            <person name="Yang X."/>
            <person name="Jeffery I.B."/>
            <person name="Cooney J.C."/>
            <person name="Kagawa T.F."/>
            <person name="Liu W."/>
            <person name="Song Y."/>
            <person name="Salvetti E."/>
            <person name="Wrobel A."/>
            <person name="Rasinkangas P."/>
            <person name="Parkhill J."/>
            <person name="Rea M.C."/>
            <person name="O'Sullivan O."/>
            <person name="Ritari J."/>
            <person name="Douillard F.P."/>
            <person name="Paul Ross R."/>
            <person name="Yang R."/>
            <person name="Briner A.E."/>
            <person name="Felis G.E."/>
            <person name="de Vos W.M."/>
            <person name="Barrangou R."/>
            <person name="Klaenhammer T.R."/>
            <person name="Caufield P.W."/>
            <person name="Cui Y."/>
            <person name="Zhang H."/>
            <person name="O'Toole P.W."/>
        </authorList>
    </citation>
    <scope>NUCLEOTIDE SEQUENCE [LARGE SCALE GENOMIC DNA]</scope>
    <source>
        <strain evidence="2 3">DSM 23365</strain>
    </source>
</reference>
<dbReference type="RefSeq" id="WP_054735021.1">
    <property type="nucleotide sequence ID" value="NZ_AYZM01000115.1"/>
</dbReference>
<keyword evidence="3" id="KW-1185">Reference proteome</keyword>
<dbReference type="EMBL" id="AYZM01000115">
    <property type="protein sequence ID" value="KRN21419.1"/>
    <property type="molecule type" value="Genomic_DNA"/>
</dbReference>
<feature type="region of interest" description="Disordered" evidence="1">
    <location>
        <begin position="39"/>
        <end position="65"/>
    </location>
</feature>
<dbReference type="OrthoDB" id="2315830at2"/>
<accession>A0A0R2F1U4</accession>
<sequence length="65" mass="7743">MGKWTDNKPTYTAGRSHDHEFDYGEFYMAYVAAKQQRLDRQRSQVQKVSENIKKDQQKQAKTDEM</sequence>
<dbReference type="PATRIC" id="fig|1423804.4.peg.1151"/>
<dbReference type="Proteomes" id="UP000051442">
    <property type="component" value="Unassembled WGS sequence"/>
</dbReference>
<evidence type="ECO:0000256" key="1">
    <source>
        <dbReference type="SAM" id="MobiDB-lite"/>
    </source>
</evidence>
<dbReference type="AlphaFoldDB" id="A0A0R2F1U4"/>
<evidence type="ECO:0000313" key="3">
    <source>
        <dbReference type="Proteomes" id="UP000051442"/>
    </source>
</evidence>
<name>A0A0R2F1U4_9LACO</name>
<organism evidence="2 3">
    <name type="scientific">Secundilactobacillus similis DSM 23365 = JCM 2765</name>
    <dbReference type="NCBI Taxonomy" id="1423804"/>
    <lineage>
        <taxon>Bacteria</taxon>
        <taxon>Bacillati</taxon>
        <taxon>Bacillota</taxon>
        <taxon>Bacilli</taxon>
        <taxon>Lactobacillales</taxon>
        <taxon>Lactobacillaceae</taxon>
        <taxon>Secundilactobacillus</taxon>
    </lineage>
</organism>
<feature type="compositionally biased region" description="Basic and acidic residues" evidence="1">
    <location>
        <begin position="50"/>
        <end position="65"/>
    </location>
</feature>
<gene>
    <name evidence="2" type="ORF">FD14_GL001071</name>
</gene>
<comment type="caution">
    <text evidence="2">The sequence shown here is derived from an EMBL/GenBank/DDBJ whole genome shotgun (WGS) entry which is preliminary data.</text>
</comment>
<protein>
    <submittedName>
        <fullName evidence="2">Uncharacterized protein</fullName>
    </submittedName>
</protein>
<evidence type="ECO:0000313" key="2">
    <source>
        <dbReference type="EMBL" id="KRN21419.1"/>
    </source>
</evidence>